<dbReference type="Proteomes" id="UP000183945">
    <property type="component" value="Unassembled WGS sequence"/>
</dbReference>
<evidence type="ECO:0000313" key="1">
    <source>
        <dbReference type="EMBL" id="SHG64723.1"/>
    </source>
</evidence>
<dbReference type="EMBL" id="FQVT01000020">
    <property type="protein sequence ID" value="SHG64723.1"/>
    <property type="molecule type" value="Genomic_DNA"/>
</dbReference>
<dbReference type="AlphaFoldDB" id="A0A1M5LK31"/>
<reference evidence="2" key="1">
    <citation type="submission" date="2016-11" db="EMBL/GenBank/DDBJ databases">
        <authorList>
            <person name="Varghese N."/>
            <person name="Submissions S."/>
        </authorList>
    </citation>
    <scope>NUCLEOTIDE SEQUENCE [LARGE SCALE GENOMIC DNA]</scope>
    <source>
        <strain evidence="2">DSM 24579</strain>
    </source>
</reference>
<dbReference type="STRING" id="1073325.SAMN05444483_12020"/>
<protein>
    <submittedName>
        <fullName evidence="1">GxxExxY protein</fullName>
    </submittedName>
</protein>
<evidence type="ECO:0000313" key="2">
    <source>
        <dbReference type="Proteomes" id="UP000183945"/>
    </source>
</evidence>
<proteinExistence type="predicted"/>
<dbReference type="RefSeq" id="WP_072881608.1">
    <property type="nucleotide sequence ID" value="NZ_FQVT01000020.1"/>
</dbReference>
<keyword evidence="2" id="KW-1185">Reference proteome</keyword>
<gene>
    <name evidence="1" type="ORF">SAMN05444483_12020</name>
</gene>
<dbReference type="InterPro" id="IPR026350">
    <property type="entry name" value="GxxExxY"/>
</dbReference>
<organism evidence="1 2">
    <name type="scientific">Salegentibacter echinorum</name>
    <dbReference type="NCBI Taxonomy" id="1073325"/>
    <lineage>
        <taxon>Bacteria</taxon>
        <taxon>Pseudomonadati</taxon>
        <taxon>Bacteroidota</taxon>
        <taxon>Flavobacteriia</taxon>
        <taxon>Flavobacteriales</taxon>
        <taxon>Flavobacteriaceae</taxon>
        <taxon>Salegentibacter</taxon>
    </lineage>
</organism>
<sequence>MKNSKYEPIPQNLDRIAKKIVDSAYTVHSKLGPGLLEKVYEACFCYELGKRNLNYKRQVVVPIVYDNLIFKEGLRLDVIVEDSIICELKALDNVNPVWEAQLLSHLKLTENRLGFLINFNVPKIKNGIRRFVV</sequence>
<dbReference type="NCBIfam" id="TIGR04256">
    <property type="entry name" value="GxxExxY"/>
    <property type="match status" value="1"/>
</dbReference>
<name>A0A1M5LK31_SALEC</name>
<accession>A0A1M5LK31</accession>
<dbReference type="Pfam" id="PF13366">
    <property type="entry name" value="PDDEXK_3"/>
    <property type="match status" value="1"/>
</dbReference>
<dbReference type="OrthoDB" id="1119698at2"/>